<name>A0A1C3XIM2_9BRAD</name>
<feature type="region of interest" description="Disordered" evidence="1">
    <location>
        <begin position="184"/>
        <end position="203"/>
    </location>
</feature>
<gene>
    <name evidence="2" type="ORF">GA0061098_101672</name>
</gene>
<dbReference type="Proteomes" id="UP000199184">
    <property type="component" value="Unassembled WGS sequence"/>
</dbReference>
<organism evidence="2 3">
    <name type="scientific">Bradyrhizobium shewense</name>
    <dbReference type="NCBI Taxonomy" id="1761772"/>
    <lineage>
        <taxon>Bacteria</taxon>
        <taxon>Pseudomonadati</taxon>
        <taxon>Pseudomonadota</taxon>
        <taxon>Alphaproteobacteria</taxon>
        <taxon>Hyphomicrobiales</taxon>
        <taxon>Nitrobacteraceae</taxon>
        <taxon>Bradyrhizobium</taxon>
    </lineage>
</organism>
<evidence type="ECO:0000313" key="3">
    <source>
        <dbReference type="Proteomes" id="UP000199184"/>
    </source>
</evidence>
<evidence type="ECO:0000313" key="2">
    <source>
        <dbReference type="EMBL" id="SCB51824.1"/>
    </source>
</evidence>
<feature type="compositionally biased region" description="Polar residues" evidence="1">
    <location>
        <begin position="185"/>
        <end position="196"/>
    </location>
</feature>
<proteinExistence type="predicted"/>
<accession>A0A1C3XIM2</accession>
<dbReference type="AlphaFoldDB" id="A0A1C3XIM2"/>
<reference evidence="3" key="1">
    <citation type="submission" date="2016-08" db="EMBL/GenBank/DDBJ databases">
        <authorList>
            <person name="Varghese N."/>
            <person name="Submissions Spin"/>
        </authorList>
    </citation>
    <scope>NUCLEOTIDE SEQUENCE [LARGE SCALE GENOMIC DNA]</scope>
    <source>
        <strain evidence="3">ERR11</strain>
    </source>
</reference>
<sequence>MAGKIGTRAKRETTSALAKHYRASGQLEKERISDEFCAVTGRHRQHAIRALSGSAVPRRRGRSYRAFIHVALIVLWDACDRLCSKRLVAMIPFLLPGLERQGKLKHSADERWEVLKVSAATIDRLLSEVKSAAAGGRREGAGLSRAVRRESRCAHSKSGDHLRRLLRSLSGCARRHVRIRRVHSDVNNGGYSSGGPNASARRA</sequence>
<evidence type="ECO:0000256" key="1">
    <source>
        <dbReference type="SAM" id="MobiDB-lite"/>
    </source>
</evidence>
<keyword evidence="3" id="KW-1185">Reference proteome</keyword>
<protein>
    <submittedName>
        <fullName evidence="2">Uncharacterized protein</fullName>
    </submittedName>
</protein>
<dbReference type="EMBL" id="FMAI01000016">
    <property type="protein sequence ID" value="SCB51824.1"/>
    <property type="molecule type" value="Genomic_DNA"/>
</dbReference>